<dbReference type="InterPro" id="IPR036047">
    <property type="entry name" value="F-box-like_dom_sf"/>
</dbReference>
<feature type="region of interest" description="Disordered" evidence="1">
    <location>
        <begin position="65"/>
        <end position="116"/>
    </location>
</feature>
<evidence type="ECO:0000256" key="1">
    <source>
        <dbReference type="SAM" id="MobiDB-lite"/>
    </source>
</evidence>
<dbReference type="Proteomes" id="UP001275084">
    <property type="component" value="Unassembled WGS sequence"/>
</dbReference>
<evidence type="ECO:0008006" key="4">
    <source>
        <dbReference type="Google" id="ProtNLM"/>
    </source>
</evidence>
<evidence type="ECO:0000313" key="2">
    <source>
        <dbReference type="EMBL" id="KAK3350141.1"/>
    </source>
</evidence>
<feature type="region of interest" description="Disordered" evidence="1">
    <location>
        <begin position="25"/>
        <end position="46"/>
    </location>
</feature>
<dbReference type="EMBL" id="JAUIQD010000005">
    <property type="protein sequence ID" value="KAK3350141.1"/>
    <property type="molecule type" value="Genomic_DNA"/>
</dbReference>
<comment type="caution">
    <text evidence="2">The sequence shown here is derived from an EMBL/GenBank/DDBJ whole genome shotgun (WGS) entry which is preliminary data.</text>
</comment>
<protein>
    <recommendedName>
        <fullName evidence="4">F-box domain-containing protein</fullName>
    </recommendedName>
</protein>
<reference evidence="2" key="2">
    <citation type="submission" date="2023-06" db="EMBL/GenBank/DDBJ databases">
        <authorList>
            <consortium name="Lawrence Berkeley National Laboratory"/>
            <person name="Haridas S."/>
            <person name="Hensen N."/>
            <person name="Bonometti L."/>
            <person name="Westerberg I."/>
            <person name="Brannstrom I.O."/>
            <person name="Guillou S."/>
            <person name="Cros-Aarteil S."/>
            <person name="Calhoun S."/>
            <person name="Kuo A."/>
            <person name="Mondo S."/>
            <person name="Pangilinan J."/>
            <person name="Riley R."/>
            <person name="Labutti K."/>
            <person name="Andreopoulos B."/>
            <person name="Lipzen A."/>
            <person name="Chen C."/>
            <person name="Yanf M."/>
            <person name="Daum C."/>
            <person name="Ng V."/>
            <person name="Clum A."/>
            <person name="Steindorff A."/>
            <person name="Ohm R."/>
            <person name="Martin F."/>
            <person name="Silar P."/>
            <person name="Natvig D."/>
            <person name="Lalanne C."/>
            <person name="Gautier V."/>
            <person name="Ament-Velasquez S.L."/>
            <person name="Kruys A."/>
            <person name="Hutchinson M.I."/>
            <person name="Powell A.J."/>
            <person name="Barry K."/>
            <person name="Miller A.N."/>
            <person name="Grigoriev I.V."/>
            <person name="Debuchy R."/>
            <person name="Gladieux P."/>
            <person name="Thoren M.H."/>
            <person name="Johannesson H."/>
        </authorList>
    </citation>
    <scope>NUCLEOTIDE SEQUENCE</scope>
    <source>
        <strain evidence="2">CBS 955.72</strain>
    </source>
</reference>
<feature type="compositionally biased region" description="Basic and acidic residues" evidence="1">
    <location>
        <begin position="74"/>
        <end position="90"/>
    </location>
</feature>
<keyword evidence="3" id="KW-1185">Reference proteome</keyword>
<sequence length="291" mass="32696">MIEVLYSSPASLQGPDPTFTREQHHVKELSLGRIGTRAPRRSQTHEDYQLPQAIHAILQQLQVTDNSSKTSRAATKEPVEQEPKSAETPRRRPLLGPPRRSYSLTNHEPIPHHHRPSSGITLLDLPAELHFAIFDFLDPIDSTCFGLANKYLYSIHRRMRGTVRLSARREGPNELEWAWHVAGAVIQASPTLSAPGAKLGIASTLGAKERSALSKLRVRGQAYCRKCGVTRCELHKHIQEWMGDDVEYCSIKQKFGVVAPQGAKSYCYMSKPGDLNRCGRHWVRKSKVVLK</sequence>
<dbReference type="AlphaFoldDB" id="A0AAJ0MD09"/>
<name>A0AAJ0MD09_9PEZI</name>
<organism evidence="2 3">
    <name type="scientific">Lasiosphaeria hispida</name>
    <dbReference type="NCBI Taxonomy" id="260671"/>
    <lineage>
        <taxon>Eukaryota</taxon>
        <taxon>Fungi</taxon>
        <taxon>Dikarya</taxon>
        <taxon>Ascomycota</taxon>
        <taxon>Pezizomycotina</taxon>
        <taxon>Sordariomycetes</taxon>
        <taxon>Sordariomycetidae</taxon>
        <taxon>Sordariales</taxon>
        <taxon>Lasiosphaeriaceae</taxon>
        <taxon>Lasiosphaeria</taxon>
    </lineage>
</organism>
<evidence type="ECO:0000313" key="3">
    <source>
        <dbReference type="Proteomes" id="UP001275084"/>
    </source>
</evidence>
<dbReference type="SUPFAM" id="SSF81383">
    <property type="entry name" value="F-box domain"/>
    <property type="match status" value="1"/>
</dbReference>
<reference evidence="2" key="1">
    <citation type="journal article" date="2023" name="Mol. Phylogenet. Evol.">
        <title>Genome-scale phylogeny and comparative genomics of the fungal order Sordariales.</title>
        <authorList>
            <person name="Hensen N."/>
            <person name="Bonometti L."/>
            <person name="Westerberg I."/>
            <person name="Brannstrom I.O."/>
            <person name="Guillou S."/>
            <person name="Cros-Aarteil S."/>
            <person name="Calhoun S."/>
            <person name="Haridas S."/>
            <person name="Kuo A."/>
            <person name="Mondo S."/>
            <person name="Pangilinan J."/>
            <person name="Riley R."/>
            <person name="LaButti K."/>
            <person name="Andreopoulos B."/>
            <person name="Lipzen A."/>
            <person name="Chen C."/>
            <person name="Yan M."/>
            <person name="Daum C."/>
            <person name="Ng V."/>
            <person name="Clum A."/>
            <person name="Steindorff A."/>
            <person name="Ohm R.A."/>
            <person name="Martin F."/>
            <person name="Silar P."/>
            <person name="Natvig D.O."/>
            <person name="Lalanne C."/>
            <person name="Gautier V."/>
            <person name="Ament-Velasquez S.L."/>
            <person name="Kruys A."/>
            <person name="Hutchinson M.I."/>
            <person name="Powell A.J."/>
            <person name="Barry K."/>
            <person name="Miller A.N."/>
            <person name="Grigoriev I.V."/>
            <person name="Debuchy R."/>
            <person name="Gladieux P."/>
            <person name="Hiltunen Thoren M."/>
            <person name="Johannesson H."/>
        </authorList>
    </citation>
    <scope>NUCLEOTIDE SEQUENCE</scope>
    <source>
        <strain evidence="2">CBS 955.72</strain>
    </source>
</reference>
<proteinExistence type="predicted"/>
<gene>
    <name evidence="2" type="ORF">B0T25DRAFT_260609</name>
</gene>
<accession>A0AAJ0MD09</accession>